<evidence type="ECO:0000313" key="2">
    <source>
        <dbReference type="EMBL" id="XCO00525.1"/>
    </source>
</evidence>
<dbReference type="EMBL" id="PP965499">
    <property type="protein sequence ID" value="XCO00525.1"/>
    <property type="molecule type" value="Genomic_DNA"/>
</dbReference>
<dbReference type="EMBL" id="PP965497">
    <property type="protein sequence ID" value="XCO00330.1"/>
    <property type="molecule type" value="Genomic_DNA"/>
</dbReference>
<reference evidence="2" key="1">
    <citation type="submission" date="2024-06" db="EMBL/GenBank/DDBJ databases">
        <title>Intestivirid acquisition increases across infancy in a wild primate population.</title>
        <authorList>
            <person name="Schneider-Creas I.A."/>
            <person name="Moya I.L."/>
            <person name="Chiou K.L."/>
            <person name="Baniel A."/>
            <person name="Azanaw Haile A."/>
            <person name="Kebede F."/>
            <person name="Abebe B."/>
            <person name="Snyder-Mackler N."/>
            <person name="Varsani A."/>
        </authorList>
    </citation>
    <scope>NUCLEOTIDE SEQUENCE</scope>
    <source>
        <strain evidence="1">Int_RNL_2016_0117_DIX</strain>
        <strain evidence="2">Int_RNL_2017_0546_COW</strain>
    </source>
</reference>
<organism evidence="2">
    <name type="scientific">Geladintestivirus 1</name>
    <dbReference type="NCBI Taxonomy" id="3233133"/>
    <lineage>
        <taxon>Viruses</taxon>
        <taxon>Duplodnaviria</taxon>
        <taxon>Heunggongvirae</taxon>
        <taxon>Uroviricota</taxon>
        <taxon>Caudoviricetes</taxon>
        <taxon>Crassvirales</taxon>
    </lineage>
</organism>
<accession>A0AAU8MKA7</accession>
<dbReference type="InterPro" id="IPR036249">
    <property type="entry name" value="Thioredoxin-like_sf"/>
</dbReference>
<sequence>MKSKTKTTKENVENKVVIITTEGCEACNIMSRIMRRVRENTPYAFIIEEYDFKDKNLLEKYPHIMTNIKVTDFPTVVLLRGVDNIISYNWSGTISVSEVKSIFNDINFI</sequence>
<protein>
    <submittedName>
        <fullName evidence="2">Uncharacterized protein</fullName>
    </submittedName>
</protein>
<name>A0AAU8MKA7_9CAUD</name>
<proteinExistence type="predicted"/>
<dbReference type="SUPFAM" id="SSF52833">
    <property type="entry name" value="Thioredoxin-like"/>
    <property type="match status" value="1"/>
</dbReference>
<evidence type="ECO:0000313" key="1">
    <source>
        <dbReference type="EMBL" id="XCO00330.1"/>
    </source>
</evidence>
<dbReference type="Gene3D" id="3.40.30.10">
    <property type="entry name" value="Glutaredoxin"/>
    <property type="match status" value="1"/>
</dbReference>